<gene>
    <name evidence="1" type="ORF">RCL2_002647200</name>
</gene>
<evidence type="ECO:0000313" key="1">
    <source>
        <dbReference type="EMBL" id="GES99997.1"/>
    </source>
</evidence>
<organism evidence="1 2">
    <name type="scientific">Rhizophagus clarus</name>
    <dbReference type="NCBI Taxonomy" id="94130"/>
    <lineage>
        <taxon>Eukaryota</taxon>
        <taxon>Fungi</taxon>
        <taxon>Fungi incertae sedis</taxon>
        <taxon>Mucoromycota</taxon>
        <taxon>Glomeromycotina</taxon>
        <taxon>Glomeromycetes</taxon>
        <taxon>Glomerales</taxon>
        <taxon>Glomeraceae</taxon>
        <taxon>Rhizophagus</taxon>
    </lineage>
</organism>
<dbReference type="InterPro" id="IPR015915">
    <property type="entry name" value="Kelch-typ_b-propeller"/>
</dbReference>
<accession>A0A8H3R238</accession>
<proteinExistence type="predicted"/>
<comment type="caution">
    <text evidence="1">The sequence shown here is derived from an EMBL/GenBank/DDBJ whole genome shotgun (WGS) entry which is preliminary data.</text>
</comment>
<reference evidence="1" key="1">
    <citation type="submission" date="2019-10" db="EMBL/GenBank/DDBJ databases">
        <title>Conservation and host-specific expression of non-tandemly repeated heterogenous ribosome RNA gene in arbuscular mycorrhizal fungi.</title>
        <authorList>
            <person name="Maeda T."/>
            <person name="Kobayashi Y."/>
            <person name="Nakagawa T."/>
            <person name="Ezawa T."/>
            <person name="Yamaguchi K."/>
            <person name="Bino T."/>
            <person name="Nishimoto Y."/>
            <person name="Shigenobu S."/>
            <person name="Kawaguchi M."/>
        </authorList>
    </citation>
    <scope>NUCLEOTIDE SEQUENCE</scope>
    <source>
        <strain evidence="1">HR1</strain>
    </source>
</reference>
<dbReference type="EMBL" id="BLAL01000285">
    <property type="protein sequence ID" value="GES99997.1"/>
    <property type="molecule type" value="Genomic_DNA"/>
</dbReference>
<dbReference type="Proteomes" id="UP000615446">
    <property type="component" value="Unassembled WGS sequence"/>
</dbReference>
<dbReference type="SUPFAM" id="SSF117281">
    <property type="entry name" value="Kelch motif"/>
    <property type="match status" value="1"/>
</dbReference>
<dbReference type="Gene3D" id="2.120.10.80">
    <property type="entry name" value="Kelch-type beta propeller"/>
    <property type="match status" value="1"/>
</dbReference>
<protein>
    <submittedName>
        <fullName evidence="1">Uncharacterized protein</fullName>
    </submittedName>
</protein>
<evidence type="ECO:0000313" key="2">
    <source>
        <dbReference type="Proteomes" id="UP000615446"/>
    </source>
</evidence>
<name>A0A8H3R238_9GLOM</name>
<sequence>MACIWTIYTRASNRSYKTETWEGVKSQGIKLPFKVEHTADIGGKVSSSRAFMSSVNFEGKIYVFSGQNADNAYVNSFNILDTLNGKFVI</sequence>
<dbReference type="AlphaFoldDB" id="A0A8H3R238"/>